<dbReference type="Pfam" id="PF01841">
    <property type="entry name" value="Transglut_core"/>
    <property type="match status" value="1"/>
</dbReference>
<keyword evidence="2" id="KW-0472">Membrane</keyword>
<sequence length="781" mass="79517">MTDQDVRASVAAAVATLLGAAALTPVYTSAAWLAPVVAVVLTVLAGGLALRAGGAALEARYRHGRAAPARSTALGIALVPAGQLALLLCVLTALFAPADALAGAVPTSQSLRQLAAVLAEGSAELHEQATPALPLPGLLALTALFVGLIAVLVDLVTVAGRQAILAGLGLLVLYCVPVSTITGSIGLVALAAPAAGVGLLLWTDQRRRLAAAGGTARGSGGTGGGAALRIGTAALGAGLVVGSLVPTLAEGSLAGGLGGGTGRATGTSLDPVAAMQGQLTLPEPIELFRVQSSVAEPGYLRAVAIGEYDNESGWTLSNMGGEQSVADDDRLAPLPGRQAGRSVTATIEMLEHDDRFLPVLFSPLSVRLEGRGGDGWRFDPETGTVYGREVTSGGLTYTVSATEPRPTPAELAAAQPLPPGSPVQQEFTALPLLDPRVTDLVAQVTAGAGTPYQRVRSIQEFLTDRANGFAYSLSTAPGTSGDDLVDFLQLRRGYCEQYAGAMAVMVRAAGVPARVALGYTPGTVQDDGSRLVTSDDAHAWVEVYFADLGWVPFDPTPIARDRAVDLPWAPRAGDEETTDSRADAPLPTAPTQPLPPGAQDRVPGGMPVPQSDPGADDGLWPLAGGIGAVLLAAALVGTPAGARALQRRRRLAAGTAGALWDELGATALDAGIRLQPTWTPRQSARELGAVLTRSGSSGGAGADAVLRLALAEEAASYGPSTGTAVHPDLSAGLHVARRALLASLPRRARLRARLWPASLVDGAGGRLAAAARRRLPSPARR</sequence>
<feature type="transmembrane region" description="Helical" evidence="2">
    <location>
        <begin position="73"/>
        <end position="96"/>
    </location>
</feature>
<dbReference type="EMBL" id="JBHUHP010000010">
    <property type="protein sequence ID" value="MFD2092234.1"/>
    <property type="molecule type" value="Genomic_DNA"/>
</dbReference>
<dbReference type="PANTHER" id="PTHR42736:SF1">
    <property type="entry name" value="PROTEIN-GLUTAMINE GAMMA-GLUTAMYLTRANSFERASE"/>
    <property type="match status" value="1"/>
</dbReference>
<gene>
    <name evidence="4" type="ORF">ACFSHS_11695</name>
</gene>
<evidence type="ECO:0000259" key="3">
    <source>
        <dbReference type="SMART" id="SM00460"/>
    </source>
</evidence>
<proteinExistence type="predicted"/>
<name>A0ABW4XBW8_9ACTN</name>
<feature type="transmembrane region" description="Helical" evidence="2">
    <location>
        <begin position="171"/>
        <end position="202"/>
    </location>
</feature>
<dbReference type="InterPro" id="IPR052901">
    <property type="entry name" value="Bact_TGase-like"/>
</dbReference>
<protein>
    <submittedName>
        <fullName evidence="4">TransglutaminaseTgpA domain-containing protein</fullName>
    </submittedName>
</protein>
<feature type="transmembrane region" description="Helical" evidence="2">
    <location>
        <begin position="32"/>
        <end position="52"/>
    </location>
</feature>
<keyword evidence="5" id="KW-1185">Reference proteome</keyword>
<dbReference type="Proteomes" id="UP001597402">
    <property type="component" value="Unassembled WGS sequence"/>
</dbReference>
<dbReference type="RefSeq" id="WP_376875717.1">
    <property type="nucleotide sequence ID" value="NZ_JBHUHP010000010.1"/>
</dbReference>
<dbReference type="InterPro" id="IPR002931">
    <property type="entry name" value="Transglutaminase-like"/>
</dbReference>
<accession>A0ABW4XBW8</accession>
<dbReference type="SMART" id="SM00460">
    <property type="entry name" value="TGc"/>
    <property type="match status" value="1"/>
</dbReference>
<dbReference type="InterPro" id="IPR038765">
    <property type="entry name" value="Papain-like_cys_pep_sf"/>
</dbReference>
<keyword evidence="2" id="KW-0812">Transmembrane</keyword>
<dbReference type="Pfam" id="PF11992">
    <property type="entry name" value="TgpA_N"/>
    <property type="match status" value="1"/>
</dbReference>
<organism evidence="4 5">
    <name type="scientific">Blastococcus deserti</name>
    <dbReference type="NCBI Taxonomy" id="2259033"/>
    <lineage>
        <taxon>Bacteria</taxon>
        <taxon>Bacillati</taxon>
        <taxon>Actinomycetota</taxon>
        <taxon>Actinomycetes</taxon>
        <taxon>Geodermatophilales</taxon>
        <taxon>Geodermatophilaceae</taxon>
        <taxon>Blastococcus</taxon>
    </lineage>
</organism>
<comment type="caution">
    <text evidence="4">The sequence shown here is derived from an EMBL/GenBank/DDBJ whole genome shotgun (WGS) entry which is preliminary data.</text>
</comment>
<feature type="transmembrane region" description="Helical" evidence="2">
    <location>
        <begin position="138"/>
        <end position="159"/>
    </location>
</feature>
<keyword evidence="2" id="KW-1133">Transmembrane helix</keyword>
<feature type="region of interest" description="Disordered" evidence="1">
    <location>
        <begin position="567"/>
        <end position="614"/>
    </location>
</feature>
<feature type="compositionally biased region" description="Pro residues" evidence="1">
    <location>
        <begin position="587"/>
        <end position="596"/>
    </location>
</feature>
<evidence type="ECO:0000313" key="5">
    <source>
        <dbReference type="Proteomes" id="UP001597402"/>
    </source>
</evidence>
<evidence type="ECO:0000313" key="4">
    <source>
        <dbReference type="EMBL" id="MFD2092234.1"/>
    </source>
</evidence>
<feature type="non-terminal residue" evidence="4">
    <location>
        <position position="781"/>
    </location>
</feature>
<dbReference type="InterPro" id="IPR021878">
    <property type="entry name" value="TgpA_N"/>
</dbReference>
<dbReference type="PANTHER" id="PTHR42736">
    <property type="entry name" value="PROTEIN-GLUTAMINE GAMMA-GLUTAMYLTRANSFERASE"/>
    <property type="match status" value="1"/>
</dbReference>
<feature type="domain" description="Transglutaminase-like" evidence="3">
    <location>
        <begin position="487"/>
        <end position="557"/>
    </location>
</feature>
<dbReference type="SUPFAM" id="SSF54001">
    <property type="entry name" value="Cysteine proteinases"/>
    <property type="match status" value="1"/>
</dbReference>
<feature type="compositionally biased region" description="Basic and acidic residues" evidence="1">
    <location>
        <begin position="572"/>
        <end position="582"/>
    </location>
</feature>
<dbReference type="Gene3D" id="3.10.620.30">
    <property type="match status" value="1"/>
</dbReference>
<evidence type="ECO:0000256" key="2">
    <source>
        <dbReference type="SAM" id="Phobius"/>
    </source>
</evidence>
<reference evidence="5" key="1">
    <citation type="journal article" date="2019" name="Int. J. Syst. Evol. Microbiol.">
        <title>The Global Catalogue of Microorganisms (GCM) 10K type strain sequencing project: providing services to taxonomists for standard genome sequencing and annotation.</title>
        <authorList>
            <consortium name="The Broad Institute Genomics Platform"/>
            <consortium name="The Broad Institute Genome Sequencing Center for Infectious Disease"/>
            <person name="Wu L."/>
            <person name="Ma J."/>
        </authorList>
    </citation>
    <scope>NUCLEOTIDE SEQUENCE [LARGE SCALE GENOMIC DNA]</scope>
    <source>
        <strain evidence="5">JCM 3338</strain>
    </source>
</reference>
<evidence type="ECO:0000256" key="1">
    <source>
        <dbReference type="SAM" id="MobiDB-lite"/>
    </source>
</evidence>